<evidence type="ECO:0000313" key="4">
    <source>
        <dbReference type="EMBL" id="MBY4894014.1"/>
    </source>
</evidence>
<dbReference type="SUPFAM" id="SSF53850">
    <property type="entry name" value="Periplasmic binding protein-like II"/>
    <property type="match status" value="1"/>
</dbReference>
<dbReference type="Gene3D" id="3.40.190.10">
    <property type="entry name" value="Periplasmic binding protein-like II"/>
    <property type="match status" value="2"/>
</dbReference>
<reference evidence="5 6" key="1">
    <citation type="submission" date="2021-07" db="EMBL/GenBank/DDBJ databases">
        <title>Karlodiniumbacter phycospheric gen. nov., sp. nov., a phycosphere bacterium isolated from karlodinium veneficum.</title>
        <authorList>
            <person name="Peng Y."/>
            <person name="Jiang L."/>
            <person name="Lee J."/>
        </authorList>
    </citation>
    <scope>NUCLEOTIDE SEQUENCE</scope>
    <source>
        <strain evidence="5 6">N5</strain>
    </source>
</reference>
<keyword evidence="6" id="KW-1185">Reference proteome</keyword>
<accession>A0A975TSH6</accession>
<organism evidence="5">
    <name type="scientific">Gymnodinialimonas phycosphaerae</name>
    <dbReference type="NCBI Taxonomy" id="2841589"/>
    <lineage>
        <taxon>Bacteria</taxon>
        <taxon>Pseudomonadati</taxon>
        <taxon>Pseudomonadota</taxon>
        <taxon>Alphaproteobacteria</taxon>
        <taxon>Rhodobacterales</taxon>
        <taxon>Paracoccaceae</taxon>
        <taxon>Gymnodinialimonas</taxon>
    </lineage>
</organism>
<dbReference type="EMBL" id="CP078073">
    <property type="protein sequence ID" value="QXL86700.1"/>
    <property type="molecule type" value="Genomic_DNA"/>
</dbReference>
<proteinExistence type="inferred from homology"/>
<dbReference type="RefSeq" id="WP_257893638.1">
    <property type="nucleotide sequence ID" value="NZ_JAIMBW010000001.1"/>
</dbReference>
<dbReference type="InterPro" id="IPR050490">
    <property type="entry name" value="Bact_solute-bd_prot1"/>
</dbReference>
<dbReference type="CDD" id="cd13585">
    <property type="entry name" value="PBP2_TMBP_like"/>
    <property type="match status" value="1"/>
</dbReference>
<dbReference type="PANTHER" id="PTHR43649">
    <property type="entry name" value="ARABINOSE-BINDING PROTEIN-RELATED"/>
    <property type="match status" value="1"/>
</dbReference>
<evidence type="ECO:0000313" key="6">
    <source>
        <dbReference type="Proteomes" id="UP000693972"/>
    </source>
</evidence>
<dbReference type="AlphaFoldDB" id="A0A975TSH6"/>
<evidence type="ECO:0000256" key="1">
    <source>
        <dbReference type="ARBA" id="ARBA00004418"/>
    </source>
</evidence>
<evidence type="ECO:0000256" key="3">
    <source>
        <dbReference type="SAM" id="SignalP"/>
    </source>
</evidence>
<sequence>MKVLTSTLAIAAALAAGHASAWEATEGQPFAGETVRILAVTSSQFQAHEARVAAFEEATGIDVEVDYVPFPNMREALTAEMIGGGGDYDVVSIMDQWVPSLTNLIQPIGDGIAAQGTDLSDFPAAHMRHGMIGDELYGLPVRGHVQLMFYRTDLFEEAGVEVPQTWEEVVTAAQAIQEATDASGIALPYGRLNGQNLMVWMNLLWGHGGDLFDDAGQPIFNSDAGVMATEQYINFLTVDEIAPAGSAVFVEQDAVNSFKQGNSAMLPVWWWVSSQLTDPEQSTITADQLGFAAMPTVGDGDRTTFTNTWIFGVTAESDNRDAAIEYLGWLTDPALERDVLLDPELSELVAVHLSNMRDDEVNARWGGIHAAAADALETADGIEFGDDWLRIVEVLETAISSLASGEQDDVRAALDAAAEEIAEIRG</sequence>
<dbReference type="Proteomes" id="UP000693972">
    <property type="component" value="Unassembled WGS sequence"/>
</dbReference>
<feature type="chain" id="PRO_5037930345" evidence="3">
    <location>
        <begin position="22"/>
        <end position="426"/>
    </location>
</feature>
<dbReference type="PANTHER" id="PTHR43649:SF12">
    <property type="entry name" value="DIACETYLCHITOBIOSE BINDING PROTEIN DASA"/>
    <property type="match status" value="1"/>
</dbReference>
<evidence type="ECO:0000256" key="2">
    <source>
        <dbReference type="ARBA" id="ARBA00008520"/>
    </source>
</evidence>
<gene>
    <name evidence="4" type="ORF">KUL25_14745</name>
    <name evidence="5" type="ORF">KUL25_14750</name>
</gene>
<dbReference type="EMBL" id="JAIMBW010000001">
    <property type="protein sequence ID" value="MBY4894014.1"/>
    <property type="molecule type" value="Genomic_DNA"/>
</dbReference>
<keyword evidence="3" id="KW-0732">Signal</keyword>
<name>A0A975TSH6_9RHOB</name>
<protein>
    <submittedName>
        <fullName evidence="5">Sugar ABC transporter substrate-binding protein</fullName>
    </submittedName>
</protein>
<dbReference type="GO" id="GO:0042597">
    <property type="term" value="C:periplasmic space"/>
    <property type="evidence" value="ECO:0007669"/>
    <property type="project" value="UniProtKB-SubCell"/>
</dbReference>
<feature type="signal peptide" evidence="3">
    <location>
        <begin position="1"/>
        <end position="21"/>
    </location>
</feature>
<comment type="subcellular location">
    <subcellularLocation>
        <location evidence="1">Periplasm</location>
    </subcellularLocation>
</comment>
<dbReference type="Pfam" id="PF01547">
    <property type="entry name" value="SBP_bac_1"/>
    <property type="match status" value="1"/>
</dbReference>
<evidence type="ECO:0000313" key="5">
    <source>
        <dbReference type="EMBL" id="QXL86700.1"/>
    </source>
</evidence>
<comment type="similarity">
    <text evidence="2">Belongs to the bacterial solute-binding protein 1 family.</text>
</comment>
<dbReference type="InterPro" id="IPR006059">
    <property type="entry name" value="SBP"/>
</dbReference>